<evidence type="ECO:0000313" key="3">
    <source>
        <dbReference type="Proteomes" id="UP000767446"/>
    </source>
</evidence>
<evidence type="ECO:0000256" key="1">
    <source>
        <dbReference type="SAM" id="MobiDB-lite"/>
    </source>
</evidence>
<organism evidence="2 3">
    <name type="scientific">Gomphosphaeria aponina SAG 52.96 = DSM 107014</name>
    <dbReference type="NCBI Taxonomy" id="1521640"/>
    <lineage>
        <taxon>Bacteria</taxon>
        <taxon>Bacillati</taxon>
        <taxon>Cyanobacteriota</taxon>
        <taxon>Cyanophyceae</taxon>
        <taxon>Oscillatoriophycideae</taxon>
        <taxon>Chroococcales</taxon>
        <taxon>Gomphosphaeriaceae</taxon>
        <taxon>Gomphosphaeria</taxon>
    </lineage>
</organism>
<evidence type="ECO:0000313" key="2">
    <source>
        <dbReference type="EMBL" id="MBR8827997.1"/>
    </source>
</evidence>
<protein>
    <submittedName>
        <fullName evidence="2">Uncharacterized protein</fullName>
    </submittedName>
</protein>
<dbReference type="EMBL" id="JADQBC010000050">
    <property type="protein sequence ID" value="MBR8827997.1"/>
    <property type="molecule type" value="Genomic_DNA"/>
</dbReference>
<sequence>MFKKNRKENLTQAASAHRESMMESLQHRLEVARANGDENLIRQLEAEAHYLKIK</sequence>
<comment type="caution">
    <text evidence="2">The sequence shown here is derived from an EMBL/GenBank/DDBJ whole genome shotgun (WGS) entry which is preliminary data.</text>
</comment>
<accession>A0A941JT56</accession>
<reference evidence="2" key="1">
    <citation type="submission" date="2021-02" db="EMBL/GenBank/DDBJ databases">
        <title>Metagenome analyses of Stigonema ocellatum DSM 106950, Chlorogloea purpurea SAG 13.99 and Gomphosphaeria aponina DSM 107014.</title>
        <authorList>
            <person name="Marter P."/>
            <person name="Huang S."/>
        </authorList>
    </citation>
    <scope>NUCLEOTIDE SEQUENCE</scope>
    <source>
        <strain evidence="2">JP213</strain>
    </source>
</reference>
<name>A0A941JT56_9CHRO</name>
<dbReference type="AlphaFoldDB" id="A0A941JT56"/>
<feature type="region of interest" description="Disordered" evidence="1">
    <location>
        <begin position="1"/>
        <end position="22"/>
    </location>
</feature>
<proteinExistence type="predicted"/>
<dbReference type="Proteomes" id="UP000767446">
    <property type="component" value="Unassembled WGS sequence"/>
</dbReference>
<gene>
    <name evidence="2" type="ORF">DSM107014_08870</name>
</gene>